<keyword evidence="2" id="KW-0964">Secreted</keyword>
<evidence type="ECO:0000313" key="7">
    <source>
        <dbReference type="Proteomes" id="UP000199416"/>
    </source>
</evidence>
<keyword evidence="3 4" id="KW-0732">Signal</keyword>
<dbReference type="Proteomes" id="UP000199416">
    <property type="component" value="Unassembled WGS sequence"/>
</dbReference>
<organism evidence="6 7">
    <name type="scientific">Geodermatophilus telluris</name>
    <dbReference type="NCBI Taxonomy" id="1190417"/>
    <lineage>
        <taxon>Bacteria</taxon>
        <taxon>Bacillati</taxon>
        <taxon>Actinomycetota</taxon>
        <taxon>Actinomycetes</taxon>
        <taxon>Geodermatophilales</taxon>
        <taxon>Geodermatophilaceae</taxon>
        <taxon>Geodermatophilus</taxon>
    </lineage>
</organism>
<evidence type="ECO:0000256" key="1">
    <source>
        <dbReference type="ARBA" id="ARBA00004613"/>
    </source>
</evidence>
<dbReference type="GO" id="GO:0005576">
    <property type="term" value="C:extracellular region"/>
    <property type="evidence" value="ECO:0007669"/>
    <property type="project" value="UniProtKB-SubCell"/>
</dbReference>
<dbReference type="EMBL" id="FMZF01000009">
    <property type="protein sequence ID" value="SDD56070.1"/>
    <property type="molecule type" value="Genomic_DNA"/>
</dbReference>
<proteinExistence type="predicted"/>
<evidence type="ECO:0000256" key="4">
    <source>
        <dbReference type="SAM" id="SignalP"/>
    </source>
</evidence>
<dbReference type="InterPro" id="IPR055372">
    <property type="entry name" value="CBM96"/>
</dbReference>
<sequence length="506" mass="52396">MAGSRTPVISAAAAAVVAAGLLLAPPAAAIDSLTVGAAADTFLNAAQPTSTAGGAAGSARVDDQPKIGLFRFDVTGIPTGAPVTSATLTLRGVGSQPTTLVELRAVSGQWNETSSYASRPVLGAVLDTATIGANGYATFTVPVTSNGPVSVAVTRAAAGNDNLIATRENTSAVSRPKLTVDYGSTLVTPESQRPGAPFIPYTEDSFFREALPTSGVPIAANSATGIAYAQQHDPYDYPRIRGVQGNPWGQPYVLSDCDDPVWRVKIRTDGEHLYGFGQGNGWLGTQGFHAPASFVDRFTGTSDSPFTVIDTCGSTAMPGGFTVWGFRAMKGTEPGTVLVAQALAMDATSNGLDRRNPLSNGPANNGSRGNILGSEVIRDDLLAYAQQGGNDGTLGHVLEMFWLETNTTAGHVHPMVGHEADKTGYGAEGIRIRVKESWVPTDACTGPGLVIARTLQRYGAVIGDNSGSGSAIKAEQGSTYPGLTQDALASCVTWGDMEFVQPGYQP</sequence>
<dbReference type="AlphaFoldDB" id="A0A1G6VQX1"/>
<accession>A0A1G6VQX1</accession>
<evidence type="ECO:0000313" key="6">
    <source>
        <dbReference type="EMBL" id="SDD56070.1"/>
    </source>
</evidence>
<feature type="signal peptide" evidence="4">
    <location>
        <begin position="1"/>
        <end position="29"/>
    </location>
</feature>
<keyword evidence="7" id="KW-1185">Reference proteome</keyword>
<dbReference type="RefSeq" id="WP_091369345.1">
    <property type="nucleotide sequence ID" value="NZ_FMZF01000009.1"/>
</dbReference>
<protein>
    <recommendedName>
        <fullName evidence="5">Carbohydrate-binding module family 96 domain-containing protein</fullName>
    </recommendedName>
</protein>
<name>A0A1G6VQX1_9ACTN</name>
<reference evidence="7" key="1">
    <citation type="submission" date="2016-10" db="EMBL/GenBank/DDBJ databases">
        <authorList>
            <person name="Varghese N."/>
            <person name="Submissions S."/>
        </authorList>
    </citation>
    <scope>NUCLEOTIDE SEQUENCE [LARGE SCALE GENOMIC DNA]</scope>
    <source>
        <strain evidence="7">DSM 45421</strain>
    </source>
</reference>
<feature type="domain" description="Carbohydrate-binding module family 96" evidence="5">
    <location>
        <begin position="34"/>
        <end position="180"/>
    </location>
</feature>
<dbReference type="Pfam" id="PF24517">
    <property type="entry name" value="CBM96"/>
    <property type="match status" value="1"/>
</dbReference>
<evidence type="ECO:0000256" key="2">
    <source>
        <dbReference type="ARBA" id="ARBA00022525"/>
    </source>
</evidence>
<feature type="chain" id="PRO_5011511856" description="Carbohydrate-binding module family 96 domain-containing protein" evidence="4">
    <location>
        <begin position="30"/>
        <end position="506"/>
    </location>
</feature>
<dbReference type="NCBIfam" id="NF033679">
    <property type="entry name" value="DNRLRE_dom"/>
    <property type="match status" value="1"/>
</dbReference>
<evidence type="ECO:0000259" key="5">
    <source>
        <dbReference type="Pfam" id="PF24517"/>
    </source>
</evidence>
<comment type="subcellular location">
    <subcellularLocation>
        <location evidence="1">Secreted</location>
    </subcellularLocation>
</comment>
<gene>
    <name evidence="6" type="ORF">SAMN05660690_4558</name>
</gene>
<evidence type="ECO:0000256" key="3">
    <source>
        <dbReference type="ARBA" id="ARBA00022729"/>
    </source>
</evidence>